<evidence type="ECO:0000313" key="7">
    <source>
        <dbReference type="EMBL" id="KCV83044.1"/>
    </source>
</evidence>
<feature type="transmembrane region" description="Helical" evidence="5">
    <location>
        <begin position="34"/>
        <end position="56"/>
    </location>
</feature>
<evidence type="ECO:0000256" key="3">
    <source>
        <dbReference type="ARBA" id="ARBA00022989"/>
    </source>
</evidence>
<evidence type="ECO:0000256" key="2">
    <source>
        <dbReference type="ARBA" id="ARBA00022692"/>
    </source>
</evidence>
<evidence type="ECO:0000313" key="8">
    <source>
        <dbReference type="Proteomes" id="UP000024836"/>
    </source>
</evidence>
<comment type="subcellular location">
    <subcellularLocation>
        <location evidence="1">Membrane</location>
        <topology evidence="1">Multi-pass membrane protein</topology>
    </subcellularLocation>
</comment>
<gene>
    <name evidence="7" type="ORF">ATO10_05522</name>
</gene>
<dbReference type="InterPro" id="IPR009915">
    <property type="entry name" value="NnrU_dom"/>
</dbReference>
<dbReference type="AlphaFoldDB" id="A0A058ZN44"/>
<comment type="caution">
    <text evidence="7">The sequence shown here is derived from an EMBL/GenBank/DDBJ whole genome shotgun (WGS) entry which is preliminary data.</text>
</comment>
<keyword evidence="4 5" id="KW-0472">Membrane</keyword>
<dbReference type="EMBL" id="AQQY01000002">
    <property type="protein sequence ID" value="KCV83044.1"/>
    <property type="molecule type" value="Genomic_DNA"/>
</dbReference>
<evidence type="ECO:0000259" key="6">
    <source>
        <dbReference type="Pfam" id="PF07298"/>
    </source>
</evidence>
<dbReference type="eggNOG" id="COG4094">
    <property type="taxonomic scope" value="Bacteria"/>
</dbReference>
<feature type="transmembrane region" description="Helical" evidence="5">
    <location>
        <begin position="114"/>
        <end position="135"/>
    </location>
</feature>
<evidence type="ECO:0000256" key="5">
    <source>
        <dbReference type="SAM" id="Phobius"/>
    </source>
</evidence>
<evidence type="ECO:0000256" key="1">
    <source>
        <dbReference type="ARBA" id="ARBA00004141"/>
    </source>
</evidence>
<feature type="transmembrane region" description="Helical" evidence="5">
    <location>
        <begin position="198"/>
        <end position="219"/>
    </location>
</feature>
<feature type="transmembrane region" description="Helical" evidence="5">
    <location>
        <begin position="6"/>
        <end position="22"/>
    </location>
</feature>
<feature type="domain" description="NnrU" evidence="6">
    <location>
        <begin position="7"/>
        <end position="216"/>
    </location>
</feature>
<dbReference type="Pfam" id="PF07298">
    <property type="entry name" value="NnrU"/>
    <property type="match status" value="1"/>
</dbReference>
<reference evidence="7 8" key="1">
    <citation type="submission" date="2013-04" db="EMBL/GenBank/DDBJ databases">
        <title>Shimia sp. 22II-S11-Z10 Genome Sequencing.</title>
        <authorList>
            <person name="Lai Q."/>
            <person name="Li G."/>
            <person name="Shao Z."/>
        </authorList>
    </citation>
    <scope>NUCLEOTIDE SEQUENCE [LARGE SCALE GENOMIC DNA]</scope>
    <source>
        <strain evidence="8">22II-S11-Z10</strain>
    </source>
</reference>
<name>A0A058ZN44_9RHOB</name>
<accession>A0A058ZN44</accession>
<protein>
    <submittedName>
        <fullName evidence="7">NnrU family protein</fullName>
    </submittedName>
</protein>
<keyword evidence="8" id="KW-1185">Reference proteome</keyword>
<keyword evidence="3 5" id="KW-1133">Transmembrane helix</keyword>
<sequence>MTGWAEFIAAFITFFLSHSIPVRPTVKARLKTRLGAAGFGVGYSLLSIAVLAWLIVAANRAPFVPLWDWAPWQNHVTLLLMTLAVLIAALAVGRPNPLSFGGAQNDQFDPANPGIIGWMRHPLLVALMLWALSHILPNGNLAHVILFGVFAGFAALGMRIIDRRKQRLLGHQVWAQLATPNRQAQPSRAGMSRVAVGLLIYLGLIVLHGPVIGVSPLGVPL</sequence>
<feature type="transmembrane region" description="Helical" evidence="5">
    <location>
        <begin position="76"/>
        <end position="93"/>
    </location>
</feature>
<dbReference type="Proteomes" id="UP000024836">
    <property type="component" value="Unassembled WGS sequence"/>
</dbReference>
<feature type="transmembrane region" description="Helical" evidence="5">
    <location>
        <begin position="141"/>
        <end position="161"/>
    </location>
</feature>
<dbReference type="GO" id="GO:0016020">
    <property type="term" value="C:membrane"/>
    <property type="evidence" value="ECO:0007669"/>
    <property type="project" value="UniProtKB-SubCell"/>
</dbReference>
<dbReference type="Gene3D" id="1.20.120.1630">
    <property type="match status" value="1"/>
</dbReference>
<dbReference type="STRING" id="1461693.ATO10_05522"/>
<proteinExistence type="predicted"/>
<evidence type="ECO:0000256" key="4">
    <source>
        <dbReference type="ARBA" id="ARBA00023136"/>
    </source>
</evidence>
<keyword evidence="2 5" id="KW-0812">Transmembrane</keyword>
<dbReference type="OrthoDB" id="7828645at2"/>
<organism evidence="7 8">
    <name type="scientific">Actibacterium atlanticum</name>
    <dbReference type="NCBI Taxonomy" id="1461693"/>
    <lineage>
        <taxon>Bacteria</taxon>
        <taxon>Pseudomonadati</taxon>
        <taxon>Pseudomonadota</taxon>
        <taxon>Alphaproteobacteria</taxon>
        <taxon>Rhodobacterales</taxon>
        <taxon>Roseobacteraceae</taxon>
        <taxon>Actibacterium</taxon>
    </lineage>
</organism>
<dbReference type="RefSeq" id="WP_035249071.1">
    <property type="nucleotide sequence ID" value="NZ_AQQY01000002.1"/>
</dbReference>